<comment type="caution">
    <text evidence="7">The sequence shown here is derived from an EMBL/GenBank/DDBJ whole genome shotgun (WGS) entry which is preliminary data.</text>
</comment>
<dbReference type="HAMAP" id="MF_00382">
    <property type="entry name" value="Ribosomal_bL20"/>
    <property type="match status" value="1"/>
</dbReference>
<comment type="function">
    <text evidence="5 6">Binds directly to 23S ribosomal RNA and is necessary for the in vitro assembly process of the 50S ribosomal subunit. It is not involved in the protein synthesizing functions of that subunit.</text>
</comment>
<dbReference type="SUPFAM" id="SSF74731">
    <property type="entry name" value="Ribosomal protein L20"/>
    <property type="match status" value="1"/>
</dbReference>
<dbReference type="GO" id="GO:0005840">
    <property type="term" value="C:ribosome"/>
    <property type="evidence" value="ECO:0007669"/>
    <property type="project" value="UniProtKB-KW"/>
</dbReference>
<evidence type="ECO:0000256" key="6">
    <source>
        <dbReference type="RuleBase" id="RU000560"/>
    </source>
</evidence>
<dbReference type="AlphaFoldDB" id="A0A3A4ZDV2"/>
<evidence type="ECO:0000313" key="8">
    <source>
        <dbReference type="Proteomes" id="UP000265540"/>
    </source>
</evidence>
<dbReference type="Gene3D" id="1.10.1900.20">
    <property type="entry name" value="Ribosomal protein L20"/>
    <property type="match status" value="1"/>
</dbReference>
<comment type="similarity">
    <text evidence="1 5 6">Belongs to the bacterial ribosomal protein bL20 family.</text>
</comment>
<evidence type="ECO:0000256" key="2">
    <source>
        <dbReference type="ARBA" id="ARBA00022980"/>
    </source>
</evidence>
<keyword evidence="3 5" id="KW-0687">Ribonucleoprotein</keyword>
<dbReference type="InterPro" id="IPR005813">
    <property type="entry name" value="Ribosomal_bL20"/>
</dbReference>
<dbReference type="InterPro" id="IPR035566">
    <property type="entry name" value="Ribosomal_protein_bL20_C"/>
</dbReference>
<evidence type="ECO:0000256" key="1">
    <source>
        <dbReference type="ARBA" id="ARBA00007698"/>
    </source>
</evidence>
<keyword evidence="5 6" id="KW-0694">RNA-binding</keyword>
<protein>
    <recommendedName>
        <fullName evidence="4 5">Large ribosomal subunit protein bL20</fullName>
    </recommendedName>
</protein>
<keyword evidence="5 6" id="KW-0699">rRNA-binding</keyword>
<dbReference type="GO" id="GO:0006412">
    <property type="term" value="P:translation"/>
    <property type="evidence" value="ECO:0007669"/>
    <property type="project" value="InterPro"/>
</dbReference>
<dbReference type="GO" id="GO:0000027">
    <property type="term" value="P:ribosomal large subunit assembly"/>
    <property type="evidence" value="ECO:0007669"/>
    <property type="project" value="UniProtKB-UniRule"/>
</dbReference>
<evidence type="ECO:0000256" key="3">
    <source>
        <dbReference type="ARBA" id="ARBA00023274"/>
    </source>
</evidence>
<proteinExistence type="inferred from homology"/>
<evidence type="ECO:0000256" key="4">
    <source>
        <dbReference type="ARBA" id="ARBA00035172"/>
    </source>
</evidence>
<accession>A0A3A4ZDV2</accession>
<dbReference type="EMBL" id="QZJF01000012">
    <property type="protein sequence ID" value="RJR27379.1"/>
    <property type="molecule type" value="Genomic_DNA"/>
</dbReference>
<evidence type="ECO:0000256" key="5">
    <source>
        <dbReference type="HAMAP-Rule" id="MF_00382"/>
    </source>
</evidence>
<name>A0A3A4ZDV2_UNCKA</name>
<dbReference type="GO" id="GO:0003735">
    <property type="term" value="F:structural constituent of ribosome"/>
    <property type="evidence" value="ECO:0007669"/>
    <property type="project" value="InterPro"/>
</dbReference>
<dbReference type="CDD" id="cd07026">
    <property type="entry name" value="Ribosomal_L20"/>
    <property type="match status" value="1"/>
</dbReference>
<organism evidence="7 8">
    <name type="scientific">candidate division WWE3 bacterium</name>
    <dbReference type="NCBI Taxonomy" id="2053526"/>
    <lineage>
        <taxon>Bacteria</taxon>
        <taxon>Katanobacteria</taxon>
    </lineage>
</organism>
<dbReference type="NCBIfam" id="TIGR01032">
    <property type="entry name" value="rplT_bact"/>
    <property type="match status" value="1"/>
</dbReference>
<gene>
    <name evidence="5" type="primary">rplT</name>
    <name evidence="7" type="ORF">C4561_02400</name>
</gene>
<dbReference type="GO" id="GO:0019843">
    <property type="term" value="F:rRNA binding"/>
    <property type="evidence" value="ECO:0007669"/>
    <property type="project" value="UniProtKB-UniRule"/>
</dbReference>
<reference evidence="7 8" key="1">
    <citation type="journal article" date="2017" name="ISME J.">
        <title>Energy and carbon metabolisms in a deep terrestrial subsurface fluid microbial community.</title>
        <authorList>
            <person name="Momper L."/>
            <person name="Jungbluth S.P."/>
            <person name="Lee M.D."/>
            <person name="Amend J.P."/>
        </authorList>
    </citation>
    <scope>NUCLEOTIDE SEQUENCE [LARGE SCALE GENOMIC DNA]</scope>
    <source>
        <strain evidence="7">SURF_46</strain>
    </source>
</reference>
<dbReference type="GO" id="GO:1990904">
    <property type="term" value="C:ribonucleoprotein complex"/>
    <property type="evidence" value="ECO:0007669"/>
    <property type="project" value="UniProtKB-KW"/>
</dbReference>
<dbReference type="Proteomes" id="UP000265540">
    <property type="component" value="Unassembled WGS sequence"/>
</dbReference>
<sequence length="117" mass="13593">MPRVKGGPRAHRKHRKIIKLAKGYRGSRNRLYRRASEAVERAVEHSFAGRKQKRRDFRRLWIARINAALTGTDLNYSRFIKGLKTAKIDLNRKTLSEMAINNPKAFEEIVSKVKSSF</sequence>
<dbReference type="Pfam" id="PF00453">
    <property type="entry name" value="Ribosomal_L20"/>
    <property type="match status" value="1"/>
</dbReference>
<dbReference type="FunFam" id="1.10.1900.20:FF:000001">
    <property type="entry name" value="50S ribosomal protein L20"/>
    <property type="match status" value="1"/>
</dbReference>
<dbReference type="PRINTS" id="PR00062">
    <property type="entry name" value="RIBOSOMALL20"/>
</dbReference>
<dbReference type="PANTHER" id="PTHR10986">
    <property type="entry name" value="39S RIBOSOMAL PROTEIN L20"/>
    <property type="match status" value="1"/>
</dbReference>
<evidence type="ECO:0000313" key="7">
    <source>
        <dbReference type="EMBL" id="RJR27379.1"/>
    </source>
</evidence>
<keyword evidence="2 5" id="KW-0689">Ribosomal protein</keyword>
<dbReference type="Gene3D" id="6.10.160.10">
    <property type="match status" value="1"/>
</dbReference>